<evidence type="ECO:0000259" key="6">
    <source>
        <dbReference type="SMART" id="SM00355"/>
    </source>
</evidence>
<feature type="compositionally biased region" description="Low complexity" evidence="5">
    <location>
        <begin position="434"/>
        <end position="455"/>
    </location>
</feature>
<dbReference type="SMART" id="SM00355">
    <property type="entry name" value="ZnF_C2H2"/>
    <property type="match status" value="3"/>
</dbReference>
<feature type="compositionally biased region" description="Low complexity" evidence="5">
    <location>
        <begin position="189"/>
        <end position="206"/>
    </location>
</feature>
<proteinExistence type="predicted"/>
<organism evidence="7 8">
    <name type="scientific">Fistulina hepatica ATCC 64428</name>
    <dbReference type="NCBI Taxonomy" id="1128425"/>
    <lineage>
        <taxon>Eukaryota</taxon>
        <taxon>Fungi</taxon>
        <taxon>Dikarya</taxon>
        <taxon>Basidiomycota</taxon>
        <taxon>Agaricomycotina</taxon>
        <taxon>Agaricomycetes</taxon>
        <taxon>Agaricomycetidae</taxon>
        <taxon>Agaricales</taxon>
        <taxon>Fistulinaceae</taxon>
        <taxon>Fistulina</taxon>
    </lineage>
</organism>
<dbReference type="PANTHER" id="PTHR23057">
    <property type="entry name" value="JUXTAPOSED WITH ANOTHER ZINC FINGER PROTEIN 1"/>
    <property type="match status" value="1"/>
</dbReference>
<feature type="domain" description="C2H2-type" evidence="6">
    <location>
        <begin position="490"/>
        <end position="517"/>
    </location>
</feature>
<keyword evidence="3" id="KW-0863">Zinc-finger</keyword>
<dbReference type="SUPFAM" id="SSF57667">
    <property type="entry name" value="beta-beta-alpha zinc fingers"/>
    <property type="match status" value="1"/>
</dbReference>
<evidence type="ECO:0000256" key="4">
    <source>
        <dbReference type="ARBA" id="ARBA00022833"/>
    </source>
</evidence>
<dbReference type="Proteomes" id="UP000054144">
    <property type="component" value="Unassembled WGS sequence"/>
</dbReference>
<feature type="region of interest" description="Disordered" evidence="5">
    <location>
        <begin position="152"/>
        <end position="247"/>
    </location>
</feature>
<dbReference type="PANTHER" id="PTHR23057:SF0">
    <property type="entry name" value="JUXTAPOSED WITH ANOTHER ZINC FINGER PROTEIN 1"/>
    <property type="match status" value="1"/>
</dbReference>
<reference evidence="7 8" key="1">
    <citation type="journal article" date="2015" name="Fungal Genet. Biol.">
        <title>Evolution of novel wood decay mechanisms in Agaricales revealed by the genome sequences of Fistulina hepatica and Cylindrobasidium torrendii.</title>
        <authorList>
            <person name="Floudas D."/>
            <person name="Held B.W."/>
            <person name="Riley R."/>
            <person name="Nagy L.G."/>
            <person name="Koehler G."/>
            <person name="Ransdell A.S."/>
            <person name="Younus H."/>
            <person name="Chow J."/>
            <person name="Chiniquy J."/>
            <person name="Lipzen A."/>
            <person name="Tritt A."/>
            <person name="Sun H."/>
            <person name="Haridas S."/>
            <person name="LaButti K."/>
            <person name="Ohm R.A."/>
            <person name="Kues U."/>
            <person name="Blanchette R.A."/>
            <person name="Grigoriev I.V."/>
            <person name="Minto R.E."/>
            <person name="Hibbett D.S."/>
        </authorList>
    </citation>
    <scope>NUCLEOTIDE SEQUENCE [LARGE SCALE GENOMIC DNA]</scope>
    <source>
        <strain evidence="7 8">ATCC 64428</strain>
    </source>
</reference>
<keyword evidence="8" id="KW-1185">Reference proteome</keyword>
<keyword evidence="2" id="KW-0677">Repeat</keyword>
<dbReference type="Gene3D" id="3.30.160.60">
    <property type="entry name" value="Classic Zinc Finger"/>
    <property type="match status" value="1"/>
</dbReference>
<dbReference type="InterPro" id="IPR051580">
    <property type="entry name" value="ZnF-Chromatin_assoc"/>
</dbReference>
<feature type="compositionally biased region" description="Polar residues" evidence="5">
    <location>
        <begin position="612"/>
        <end position="629"/>
    </location>
</feature>
<keyword evidence="4" id="KW-0862">Zinc</keyword>
<feature type="compositionally biased region" description="Low complexity" evidence="5">
    <location>
        <begin position="558"/>
        <end position="590"/>
    </location>
</feature>
<name>A0A0D7A1N6_9AGAR</name>
<keyword evidence="1" id="KW-0479">Metal-binding</keyword>
<feature type="domain" description="C2H2-type" evidence="6">
    <location>
        <begin position="118"/>
        <end position="139"/>
    </location>
</feature>
<dbReference type="OrthoDB" id="3269380at2759"/>
<dbReference type="GO" id="GO:0008270">
    <property type="term" value="F:zinc ion binding"/>
    <property type="evidence" value="ECO:0007669"/>
    <property type="project" value="UniProtKB-KW"/>
</dbReference>
<dbReference type="InterPro" id="IPR013087">
    <property type="entry name" value="Znf_C2H2_type"/>
</dbReference>
<evidence type="ECO:0000256" key="2">
    <source>
        <dbReference type="ARBA" id="ARBA00022737"/>
    </source>
</evidence>
<feature type="compositionally biased region" description="Low complexity" evidence="5">
    <location>
        <begin position="158"/>
        <end position="179"/>
    </location>
</feature>
<feature type="compositionally biased region" description="Pro residues" evidence="5">
    <location>
        <begin position="207"/>
        <end position="216"/>
    </location>
</feature>
<dbReference type="AlphaFoldDB" id="A0A0D7A1N6"/>
<evidence type="ECO:0000313" key="7">
    <source>
        <dbReference type="EMBL" id="KIY44733.1"/>
    </source>
</evidence>
<protein>
    <recommendedName>
        <fullName evidence="6">C2H2-type domain-containing protein</fullName>
    </recommendedName>
</protein>
<feature type="domain" description="C2H2-type" evidence="6">
    <location>
        <begin position="377"/>
        <end position="400"/>
    </location>
</feature>
<feature type="region of interest" description="Disordered" evidence="5">
    <location>
        <begin position="540"/>
        <end position="646"/>
    </location>
</feature>
<evidence type="ECO:0000256" key="3">
    <source>
        <dbReference type="ARBA" id="ARBA00022771"/>
    </source>
</evidence>
<accession>A0A0D7A1N6</accession>
<feature type="region of interest" description="Disordered" evidence="5">
    <location>
        <begin position="424"/>
        <end position="469"/>
    </location>
</feature>
<feature type="compositionally biased region" description="Polar residues" evidence="5">
    <location>
        <begin position="277"/>
        <end position="286"/>
    </location>
</feature>
<dbReference type="InterPro" id="IPR036236">
    <property type="entry name" value="Znf_C2H2_sf"/>
</dbReference>
<sequence>MASTFSASQPIAFANAHHGSNNVSASPGQDYPMASASFTGSSGSFNPASYAKHLLGSPLSWTPATSFGGRILAAGSPTAKLLSSVDRFSGQMSSSVESISVMNALSVFDREGELCRNYTCCGLHLNDLHALLEHFEEVHIITNNPAQIGIPFNPISHPPAQQSSFPSSPSSSQPAYSVPFDPDDMDLDSVQPASESSSSPQYSGTSSPPPDTPVPAPLDAYNPQNNYVQPYSNPYSQPPSPGPFGAKPHLNISTATFFGFGASTNPNNYDTTMTDVTEGETSNQGVPPSLLFGTSTSKGSKGVSKAVSLPTTPLATTPVPRASPATGLTRSNTAMGRQSGSATPVQLDASSSNVVAPSKTTSGSVSTLLSNISSKPFKCPKPNCNKSYKQANGLKYHMTHGSCNFAPAKEVEHVKDLLLERRRQQSHNPNSPLGPSAPTSNSSTPETSTPGTPSGRARDVDLSTSPSLEGLTEADILSLSREAEKRLRPFACGVGDCQRRYKNMNGLRYHYQHSGDHGAIGLRMLAGGVHECLSLGGKKSNVNSRANTPPNPVADTASPVPQQSRQQSAPQQSQQQQSYHQQQPPHYQSQPPLPHSTAHHQPQPQPRPQVGMVQTTVFSPKHTPNSSYVTGCGGYPPGGPYAMGAGAYQHVYAPPHRPQWANQPSPQL</sequence>
<evidence type="ECO:0000313" key="8">
    <source>
        <dbReference type="Proteomes" id="UP000054144"/>
    </source>
</evidence>
<feature type="compositionally biased region" description="Low complexity" evidence="5">
    <location>
        <begin position="293"/>
        <end position="320"/>
    </location>
</feature>
<dbReference type="GO" id="GO:0005634">
    <property type="term" value="C:nucleus"/>
    <property type="evidence" value="ECO:0007669"/>
    <property type="project" value="TreeGrafter"/>
</dbReference>
<feature type="region of interest" description="Disordered" evidence="5">
    <location>
        <begin position="277"/>
        <end position="367"/>
    </location>
</feature>
<evidence type="ECO:0000256" key="5">
    <source>
        <dbReference type="SAM" id="MobiDB-lite"/>
    </source>
</evidence>
<evidence type="ECO:0000256" key="1">
    <source>
        <dbReference type="ARBA" id="ARBA00022723"/>
    </source>
</evidence>
<gene>
    <name evidence="7" type="ORF">FISHEDRAFT_61759</name>
</gene>
<feature type="compositionally biased region" description="Polar residues" evidence="5">
    <location>
        <begin position="326"/>
        <end position="367"/>
    </location>
</feature>
<dbReference type="EMBL" id="KN882067">
    <property type="protein sequence ID" value="KIY44733.1"/>
    <property type="molecule type" value="Genomic_DNA"/>
</dbReference>